<accession>A0AA87B7K8</accession>
<comment type="similarity">
    <text evidence="2 9">Belongs to the trans-sulfuration enzymes family.</text>
</comment>
<comment type="cofactor">
    <cofactor evidence="1 9">
        <name>pyridoxal 5'-phosphate</name>
        <dbReference type="ChEBI" id="CHEBI:597326"/>
    </cofactor>
</comment>
<dbReference type="GO" id="GO:0047804">
    <property type="term" value="F:cysteine-S-conjugate beta-lyase activity"/>
    <property type="evidence" value="ECO:0007669"/>
    <property type="project" value="UniProtKB-EC"/>
</dbReference>
<dbReference type="GO" id="GO:0019346">
    <property type="term" value="P:transsulfuration"/>
    <property type="evidence" value="ECO:0007669"/>
    <property type="project" value="InterPro"/>
</dbReference>
<dbReference type="Gene3D" id="3.40.640.10">
    <property type="entry name" value="Type I PLP-dependent aspartate aminotransferase-like (Major domain)"/>
    <property type="match status" value="1"/>
</dbReference>
<evidence type="ECO:0000256" key="4">
    <source>
        <dbReference type="ARBA" id="ARBA00022605"/>
    </source>
</evidence>
<dbReference type="FunFam" id="3.40.640.10:FF:000009">
    <property type="entry name" value="Cystathionine gamma-synthase homolog"/>
    <property type="match status" value="1"/>
</dbReference>
<keyword evidence="5 8" id="KW-0663">Pyridoxal phosphate</keyword>
<evidence type="ECO:0000256" key="7">
    <source>
        <dbReference type="ARBA" id="ARBA00023239"/>
    </source>
</evidence>
<dbReference type="EMBL" id="ACRO01000043">
    <property type="protein sequence ID" value="EGF86322.1"/>
    <property type="molecule type" value="Genomic_DNA"/>
</dbReference>
<reference evidence="10 11" key="1">
    <citation type="submission" date="2011-03" db="EMBL/GenBank/DDBJ databases">
        <title>The Genome Sequence of Gemella haemolysans M341.</title>
        <authorList>
            <consortium name="The Broad Institute Genome Sequencing Platform"/>
            <consortium name="The Broad Institute Genome Sequencing Center for Infectious Disease"/>
            <person name="Earl A."/>
            <person name="Ward D."/>
            <person name="Feldgarden M."/>
            <person name="Gevers D."/>
            <person name="Sibley C.D."/>
            <person name="Field T.R."/>
            <person name="Grinwis M."/>
            <person name="Eshaghurshan C.S."/>
            <person name="Surette M.G."/>
            <person name="Young S.K."/>
            <person name="Zeng Q."/>
            <person name="Gargeya S."/>
            <person name="Fitzgerald M."/>
            <person name="Haas B."/>
            <person name="Abouelleil A."/>
            <person name="Alvarado L."/>
            <person name="Arachchi H.M."/>
            <person name="Berlin A."/>
            <person name="Brown A."/>
            <person name="Chapman S.B."/>
            <person name="Chen Z."/>
            <person name="Dunbar C."/>
            <person name="Freedman E."/>
            <person name="Gearin G."/>
            <person name="Gellesch M."/>
            <person name="Goldberg J."/>
            <person name="Griggs A."/>
            <person name="Gujja S."/>
            <person name="Heilman E.R."/>
            <person name="Heiman D."/>
            <person name="Howarth C."/>
            <person name="Larson L."/>
            <person name="Lui A."/>
            <person name="MacDonald P.J.P."/>
            <person name="Mehta T."/>
            <person name="Montmayeur A."/>
            <person name="Murphy C."/>
            <person name="Neiman D."/>
            <person name="Pearson M."/>
            <person name="Priest M."/>
            <person name="Roberts A."/>
            <person name="Saif S."/>
            <person name="Shea T."/>
            <person name="Shenoy N."/>
            <person name="Sisk P."/>
            <person name="Stolte C."/>
            <person name="Sykes S."/>
            <person name="White J."/>
            <person name="Yandava C."/>
            <person name="Wortman J."/>
            <person name="Nusbaum C."/>
            <person name="Birren B."/>
        </authorList>
    </citation>
    <scope>NUCLEOTIDE SEQUENCE [LARGE SCALE GENOMIC DNA]</scope>
    <source>
        <strain evidence="10 11">M341</strain>
    </source>
</reference>
<evidence type="ECO:0000256" key="8">
    <source>
        <dbReference type="PIRSR" id="PIRSR001434-2"/>
    </source>
</evidence>
<dbReference type="PIRSF" id="PIRSF001434">
    <property type="entry name" value="CGS"/>
    <property type="match status" value="1"/>
</dbReference>
<dbReference type="Pfam" id="PF01053">
    <property type="entry name" value="Cys_Met_Meta_PP"/>
    <property type="match status" value="1"/>
</dbReference>
<dbReference type="InterPro" id="IPR000277">
    <property type="entry name" value="Cys/Met-Metab_PyrdxlP-dep_enz"/>
</dbReference>
<feature type="modified residue" description="N6-(pyridoxal phosphate)lysine" evidence="8">
    <location>
        <position position="197"/>
    </location>
</feature>
<keyword evidence="6" id="KW-0486">Methionine biosynthesis</keyword>
<dbReference type="FunFam" id="3.90.1150.10:FF:000033">
    <property type="entry name" value="Cystathionine gamma-synthase"/>
    <property type="match status" value="1"/>
</dbReference>
<dbReference type="Gene3D" id="3.90.1150.10">
    <property type="entry name" value="Aspartate Aminotransferase, domain 1"/>
    <property type="match status" value="1"/>
</dbReference>
<evidence type="ECO:0000256" key="5">
    <source>
        <dbReference type="ARBA" id="ARBA00022898"/>
    </source>
</evidence>
<dbReference type="PANTHER" id="PTHR11808:SF50">
    <property type="entry name" value="CYSTATHIONINE BETA-LYASE"/>
    <property type="match status" value="1"/>
</dbReference>
<gene>
    <name evidence="10" type="ORF">HMPREF0428_01700</name>
</gene>
<dbReference type="InterPro" id="IPR015424">
    <property type="entry name" value="PyrdxlP-dep_Trfase"/>
</dbReference>
<dbReference type="GO" id="GO:0009086">
    <property type="term" value="P:methionine biosynthetic process"/>
    <property type="evidence" value="ECO:0007669"/>
    <property type="project" value="UniProtKB-KW"/>
</dbReference>
<evidence type="ECO:0000256" key="1">
    <source>
        <dbReference type="ARBA" id="ARBA00001933"/>
    </source>
</evidence>
<evidence type="ECO:0000313" key="10">
    <source>
        <dbReference type="EMBL" id="EGF86322.1"/>
    </source>
</evidence>
<evidence type="ECO:0000256" key="3">
    <source>
        <dbReference type="ARBA" id="ARBA00012224"/>
    </source>
</evidence>
<dbReference type="InterPro" id="IPR015422">
    <property type="entry name" value="PyrdxlP-dep_Trfase_small"/>
</dbReference>
<organism evidence="10 11">
    <name type="scientific">Gemella haemolysans M341</name>
    <dbReference type="NCBI Taxonomy" id="562981"/>
    <lineage>
        <taxon>Bacteria</taxon>
        <taxon>Bacillati</taxon>
        <taxon>Bacillota</taxon>
        <taxon>Bacilli</taxon>
        <taxon>Bacillales</taxon>
        <taxon>Gemellaceae</taxon>
        <taxon>Gemella</taxon>
    </lineage>
</organism>
<dbReference type="PANTHER" id="PTHR11808">
    <property type="entry name" value="TRANS-SULFURATION ENZYME FAMILY MEMBER"/>
    <property type="match status" value="1"/>
</dbReference>
<evidence type="ECO:0000256" key="9">
    <source>
        <dbReference type="RuleBase" id="RU362118"/>
    </source>
</evidence>
<evidence type="ECO:0000256" key="6">
    <source>
        <dbReference type="ARBA" id="ARBA00023167"/>
    </source>
</evidence>
<evidence type="ECO:0000256" key="2">
    <source>
        <dbReference type="ARBA" id="ARBA00009077"/>
    </source>
</evidence>
<dbReference type="SUPFAM" id="SSF53383">
    <property type="entry name" value="PLP-dependent transferases"/>
    <property type="match status" value="1"/>
</dbReference>
<dbReference type="RefSeq" id="WP_003147860.1">
    <property type="nucleotide sequence ID" value="NZ_GL883586.1"/>
</dbReference>
<sequence>MKGVNTNLLHGYPVIDDYTGAASIPKYQVTTFDQKEGYKDCGKYSYSRFGNPTILALEAAVANLHKAKFGFAFASGMSAITTVLMLLNCGEHIVLPKDVYGGTFQFSSKILKKYGIEVSFINYQNLEELEATIKDNTAMIYIETPSNPLLKVSDIKAIVEIAKKHNIKTVADNTFMTALYQKPLDLGCDIVIESLTKFVNGHSDVTAGCAVTNNEDIASEICLLQKNFGGILGVEDAWLILRGMKTMGLRMEKSVENARILTKFLETQDKIKKVYYPNLTSCKFYDIHTEQASSGGAVFSFEFFEQDDLKTFLKKIKIPIYAISLGGVESIISHPATMSHACMSEEERLAQGVTQTLLRFSCGVEDSEDLIEDLKQALNN</sequence>
<keyword evidence="4" id="KW-0028">Amino-acid biosynthesis</keyword>
<dbReference type="Proteomes" id="UP000004773">
    <property type="component" value="Unassembled WGS sequence"/>
</dbReference>
<dbReference type="AlphaFoldDB" id="A0AA87B7K8"/>
<name>A0AA87B7K8_9BACL</name>
<dbReference type="InterPro" id="IPR054542">
    <property type="entry name" value="Cys_met_metab_PP"/>
</dbReference>
<dbReference type="PROSITE" id="PS00868">
    <property type="entry name" value="CYS_MET_METAB_PP"/>
    <property type="match status" value="1"/>
</dbReference>
<protein>
    <recommendedName>
        <fullName evidence="3">cysteine-S-conjugate beta-lyase</fullName>
        <ecNumber evidence="3">4.4.1.13</ecNumber>
    </recommendedName>
</protein>
<proteinExistence type="inferred from homology"/>
<dbReference type="GO" id="GO:0030170">
    <property type="term" value="F:pyridoxal phosphate binding"/>
    <property type="evidence" value="ECO:0007669"/>
    <property type="project" value="InterPro"/>
</dbReference>
<keyword evidence="7" id="KW-0456">Lyase</keyword>
<evidence type="ECO:0000313" key="11">
    <source>
        <dbReference type="Proteomes" id="UP000004773"/>
    </source>
</evidence>
<dbReference type="InterPro" id="IPR015421">
    <property type="entry name" value="PyrdxlP-dep_Trfase_major"/>
</dbReference>
<comment type="caution">
    <text evidence="10">The sequence shown here is derived from an EMBL/GenBank/DDBJ whole genome shotgun (WGS) entry which is preliminary data.</text>
</comment>
<dbReference type="CDD" id="cd00614">
    <property type="entry name" value="CGS_like"/>
    <property type="match status" value="1"/>
</dbReference>
<dbReference type="EC" id="4.4.1.13" evidence="3"/>
<dbReference type="GO" id="GO:0005737">
    <property type="term" value="C:cytoplasm"/>
    <property type="evidence" value="ECO:0007669"/>
    <property type="project" value="TreeGrafter"/>
</dbReference>